<accession>A0ABV6MX39</accession>
<dbReference type="InterPro" id="IPR052016">
    <property type="entry name" value="Bact_Sigma-Reg"/>
</dbReference>
<evidence type="ECO:0000259" key="2">
    <source>
        <dbReference type="SMART" id="SM00331"/>
    </source>
</evidence>
<dbReference type="SUPFAM" id="SSF81606">
    <property type="entry name" value="PP2C-like"/>
    <property type="match status" value="1"/>
</dbReference>
<evidence type="ECO:0000313" key="3">
    <source>
        <dbReference type="EMBL" id="MFC0544863.1"/>
    </source>
</evidence>
<dbReference type="InterPro" id="IPR036457">
    <property type="entry name" value="PPM-type-like_dom_sf"/>
</dbReference>
<sequence>MAIELILVVGKRSAITDRLRELLDDNGVAVRLVDPSRLDGIGDSPGLVLADASVDVRLVREWACLISLRTNRSTRVVTFTADDVTGQEPNVLSAVNFLVPGAVREIDIRTALRKYRREFRTGRESQAGFLPEVLPVRSGWQLDARFLPAGGVSGDFYDVFELPGGERIGLVVADVCDKGIGAALYMALIRSLLRYTAAAFESEQPSDTAWLLRAIDATNDYLTTNHLRDGYFATLFFAVLDPATGALVFSNCGHNPPVLRNADGAHQLLGPTGPALGLLPDSTFELDHTQLDHGDLLFVYTDGVTDARDEHGRFFSEERMLALVRGHTTGTEDLLDRFDREISGHVGTAERFDDITMVALLRQLVPVWQPDSPNL</sequence>
<dbReference type="Pfam" id="PF07228">
    <property type="entry name" value="SpoIIE"/>
    <property type="match status" value="1"/>
</dbReference>
<dbReference type="Gene3D" id="3.60.40.10">
    <property type="entry name" value="PPM-type phosphatase domain"/>
    <property type="match status" value="1"/>
</dbReference>
<comment type="caution">
    <text evidence="3">The sequence shown here is derived from an EMBL/GenBank/DDBJ whole genome shotgun (WGS) entry which is preliminary data.</text>
</comment>
<evidence type="ECO:0000256" key="1">
    <source>
        <dbReference type="ARBA" id="ARBA00022801"/>
    </source>
</evidence>
<dbReference type="PANTHER" id="PTHR43156">
    <property type="entry name" value="STAGE II SPORULATION PROTEIN E-RELATED"/>
    <property type="match status" value="1"/>
</dbReference>
<dbReference type="RefSeq" id="WP_273936403.1">
    <property type="nucleotide sequence ID" value="NZ_CP097263.1"/>
</dbReference>
<keyword evidence="1 3" id="KW-0378">Hydrolase</keyword>
<reference evidence="3 4" key="1">
    <citation type="submission" date="2024-09" db="EMBL/GenBank/DDBJ databases">
        <authorList>
            <person name="Sun Q."/>
            <person name="Mori K."/>
        </authorList>
    </citation>
    <scope>NUCLEOTIDE SEQUENCE [LARGE SCALE GENOMIC DNA]</scope>
    <source>
        <strain evidence="3 4">TBRC 1432</strain>
    </source>
</reference>
<dbReference type="EC" id="3.1.3.16" evidence="3"/>
<organism evidence="3 4">
    <name type="scientific">Kutzneria chonburiensis</name>
    <dbReference type="NCBI Taxonomy" id="1483604"/>
    <lineage>
        <taxon>Bacteria</taxon>
        <taxon>Bacillati</taxon>
        <taxon>Actinomycetota</taxon>
        <taxon>Actinomycetes</taxon>
        <taxon>Pseudonocardiales</taxon>
        <taxon>Pseudonocardiaceae</taxon>
        <taxon>Kutzneria</taxon>
    </lineage>
</organism>
<dbReference type="EMBL" id="JBHLUD010000008">
    <property type="protein sequence ID" value="MFC0544863.1"/>
    <property type="molecule type" value="Genomic_DNA"/>
</dbReference>
<keyword evidence="4" id="KW-1185">Reference proteome</keyword>
<dbReference type="InterPro" id="IPR001932">
    <property type="entry name" value="PPM-type_phosphatase-like_dom"/>
</dbReference>
<gene>
    <name evidence="3" type="ORF">ACFFH7_25390</name>
</gene>
<dbReference type="SMART" id="SM00331">
    <property type="entry name" value="PP2C_SIG"/>
    <property type="match status" value="1"/>
</dbReference>
<evidence type="ECO:0000313" key="4">
    <source>
        <dbReference type="Proteomes" id="UP001589810"/>
    </source>
</evidence>
<feature type="domain" description="PPM-type phosphatase" evidence="2">
    <location>
        <begin position="137"/>
        <end position="362"/>
    </location>
</feature>
<dbReference type="Proteomes" id="UP001589810">
    <property type="component" value="Unassembled WGS sequence"/>
</dbReference>
<dbReference type="GO" id="GO:0004722">
    <property type="term" value="F:protein serine/threonine phosphatase activity"/>
    <property type="evidence" value="ECO:0007669"/>
    <property type="project" value="UniProtKB-EC"/>
</dbReference>
<dbReference type="PANTHER" id="PTHR43156:SF2">
    <property type="entry name" value="STAGE II SPORULATION PROTEIN E"/>
    <property type="match status" value="1"/>
</dbReference>
<protein>
    <submittedName>
        <fullName evidence="3">PP2C family protein-serine/threonine phosphatase</fullName>
        <ecNumber evidence="3">3.1.3.16</ecNumber>
    </submittedName>
</protein>
<proteinExistence type="predicted"/>
<name>A0ABV6MX39_9PSEU</name>